<evidence type="ECO:0000313" key="6">
    <source>
        <dbReference type="Proteomes" id="UP000054851"/>
    </source>
</evidence>
<dbReference type="SMART" id="SM00354">
    <property type="entry name" value="HTH_LACI"/>
    <property type="match status" value="1"/>
</dbReference>
<dbReference type="Gene3D" id="3.40.50.2300">
    <property type="match status" value="2"/>
</dbReference>
<name>A0A157ZKB2_9BURK</name>
<dbReference type="SUPFAM" id="SSF47413">
    <property type="entry name" value="lambda repressor-like DNA-binding domains"/>
    <property type="match status" value="1"/>
</dbReference>
<dbReference type="EMBL" id="FCOA02000002">
    <property type="protein sequence ID" value="SAK45974.1"/>
    <property type="molecule type" value="Genomic_DNA"/>
</dbReference>
<dbReference type="STRING" id="1777140.AWB79_01063"/>
<proteinExistence type="predicted"/>
<keyword evidence="1" id="KW-0805">Transcription regulation</keyword>
<evidence type="ECO:0000259" key="4">
    <source>
        <dbReference type="PROSITE" id="PS50932"/>
    </source>
</evidence>
<dbReference type="CDD" id="cd01575">
    <property type="entry name" value="PBP1_GntR"/>
    <property type="match status" value="1"/>
</dbReference>
<accession>A0A157ZKB2</accession>
<dbReference type="Pfam" id="PF13377">
    <property type="entry name" value="Peripla_BP_3"/>
    <property type="match status" value="1"/>
</dbReference>
<dbReference type="CDD" id="cd01392">
    <property type="entry name" value="HTH_LacI"/>
    <property type="match status" value="1"/>
</dbReference>
<evidence type="ECO:0000256" key="1">
    <source>
        <dbReference type="ARBA" id="ARBA00023015"/>
    </source>
</evidence>
<dbReference type="InterPro" id="IPR046335">
    <property type="entry name" value="LacI/GalR-like_sensor"/>
</dbReference>
<feature type="domain" description="HTH lacI-type" evidence="4">
    <location>
        <begin position="21"/>
        <end position="75"/>
    </location>
</feature>
<dbReference type="InterPro" id="IPR028082">
    <property type="entry name" value="Peripla_BP_I"/>
</dbReference>
<dbReference type="InterPro" id="IPR000843">
    <property type="entry name" value="HTH_LacI"/>
</dbReference>
<dbReference type="SUPFAM" id="SSF53822">
    <property type="entry name" value="Periplasmic binding protein-like I"/>
    <property type="match status" value="1"/>
</dbReference>
<dbReference type="GO" id="GO:0003700">
    <property type="term" value="F:DNA-binding transcription factor activity"/>
    <property type="evidence" value="ECO:0007669"/>
    <property type="project" value="TreeGrafter"/>
</dbReference>
<sequence length="346" mass="36771">MPEDNPTTAVKRRVRRGSGRVTLADVARAAGVAQMTASRALNSPETVNPDMVERVRQAVIETGYVPNLLAGALASARSLLVAVIVPSIASTIYLEFVQSLRGALASKGYQVILGESDYEHQLEPALLDALIARRPDAIVTVGAVRSKEGRKRLLASAIPVIETWDMPAQSLDMVVGFSQPAVGRAAAEYLLGEGRRHVAIISANDDRAAMRAQGFLEAVKERDSAARVESVSIAAPSTLGEGRRALADLLSRATPPDAVFCTSDMVALGVLTEAKSRGMKVPQELAVMGYGDMNFAADTDPPLTTIRADGKVIGLQAARLIFERASKDVAERVVDVGFSIVRRASA</sequence>
<dbReference type="Proteomes" id="UP000054851">
    <property type="component" value="Unassembled WGS sequence"/>
</dbReference>
<dbReference type="PROSITE" id="PS50932">
    <property type="entry name" value="HTH_LACI_2"/>
    <property type="match status" value="1"/>
</dbReference>
<keyword evidence="3" id="KW-0804">Transcription</keyword>
<keyword evidence="2" id="KW-0238">DNA-binding</keyword>
<protein>
    <submittedName>
        <fullName evidence="5">LacI family transcription regulator</fullName>
    </submittedName>
</protein>
<dbReference type="Pfam" id="PF00356">
    <property type="entry name" value="LacI"/>
    <property type="match status" value="1"/>
</dbReference>
<evidence type="ECO:0000313" key="5">
    <source>
        <dbReference type="EMBL" id="SAK45974.1"/>
    </source>
</evidence>
<dbReference type="InterPro" id="IPR010982">
    <property type="entry name" value="Lambda_DNA-bd_dom_sf"/>
</dbReference>
<dbReference type="AlphaFoldDB" id="A0A157ZKB2"/>
<dbReference type="RefSeq" id="WP_082862275.1">
    <property type="nucleotide sequence ID" value="NZ_FCOA02000002.1"/>
</dbReference>
<organism evidence="5 6">
    <name type="scientific">Caballeronia hypogeia</name>
    <dbReference type="NCBI Taxonomy" id="1777140"/>
    <lineage>
        <taxon>Bacteria</taxon>
        <taxon>Pseudomonadati</taxon>
        <taxon>Pseudomonadota</taxon>
        <taxon>Betaproteobacteria</taxon>
        <taxon>Burkholderiales</taxon>
        <taxon>Burkholderiaceae</taxon>
        <taxon>Caballeronia</taxon>
    </lineage>
</organism>
<dbReference type="PANTHER" id="PTHR30146">
    <property type="entry name" value="LACI-RELATED TRANSCRIPTIONAL REPRESSOR"/>
    <property type="match status" value="1"/>
</dbReference>
<reference evidence="5" key="1">
    <citation type="submission" date="2016-01" db="EMBL/GenBank/DDBJ databases">
        <authorList>
            <person name="Peeters C."/>
        </authorList>
    </citation>
    <scope>NUCLEOTIDE SEQUENCE</scope>
    <source>
        <strain evidence="5">LMG 29322</strain>
    </source>
</reference>
<evidence type="ECO:0000256" key="2">
    <source>
        <dbReference type="ARBA" id="ARBA00023125"/>
    </source>
</evidence>
<comment type="caution">
    <text evidence="5">The sequence shown here is derived from an EMBL/GenBank/DDBJ whole genome shotgun (WGS) entry which is preliminary data.</text>
</comment>
<keyword evidence="6" id="KW-1185">Reference proteome</keyword>
<dbReference type="Gene3D" id="1.10.260.40">
    <property type="entry name" value="lambda repressor-like DNA-binding domains"/>
    <property type="match status" value="1"/>
</dbReference>
<dbReference type="GO" id="GO:0000976">
    <property type="term" value="F:transcription cis-regulatory region binding"/>
    <property type="evidence" value="ECO:0007669"/>
    <property type="project" value="TreeGrafter"/>
</dbReference>
<evidence type="ECO:0000256" key="3">
    <source>
        <dbReference type="ARBA" id="ARBA00023163"/>
    </source>
</evidence>
<dbReference type="PANTHER" id="PTHR30146:SF33">
    <property type="entry name" value="TRANSCRIPTIONAL REGULATOR"/>
    <property type="match status" value="1"/>
</dbReference>
<gene>
    <name evidence="5" type="ORF">AWB79_01063</name>
</gene>